<keyword evidence="1" id="KW-0547">Nucleotide-binding</keyword>
<dbReference type="PANTHER" id="PTHR43119:SF1">
    <property type="entry name" value="ABC TRANSPORTER DOMAIN-CONTAINING PROTEIN"/>
    <property type="match status" value="1"/>
</dbReference>
<dbReference type="OrthoDB" id="6593433at2759"/>
<dbReference type="EMBL" id="WTPW01002899">
    <property type="protein sequence ID" value="KAF0361204.1"/>
    <property type="molecule type" value="Genomic_DNA"/>
</dbReference>
<dbReference type="InterPro" id="IPR017871">
    <property type="entry name" value="ABC_transporter-like_CS"/>
</dbReference>
<organism evidence="4 5">
    <name type="scientific">Gigaspora margarita</name>
    <dbReference type="NCBI Taxonomy" id="4874"/>
    <lineage>
        <taxon>Eukaryota</taxon>
        <taxon>Fungi</taxon>
        <taxon>Fungi incertae sedis</taxon>
        <taxon>Mucoromycota</taxon>
        <taxon>Glomeromycotina</taxon>
        <taxon>Glomeromycetes</taxon>
        <taxon>Diversisporales</taxon>
        <taxon>Gigasporaceae</taxon>
        <taxon>Gigaspora</taxon>
    </lineage>
</organism>
<gene>
    <name evidence="4" type="ORF">F8M41_014182</name>
</gene>
<evidence type="ECO:0000313" key="5">
    <source>
        <dbReference type="Proteomes" id="UP000439903"/>
    </source>
</evidence>
<sequence length="222" mass="25611">MKLKVEEISKLKPNGTYLFKDVSLIVYDNDILTISGPSGVGKTTLLKCISQLAVYEEGSMFLDDRSPEEYGIPNWRTRVMYVPQRTPIMQGTPLEFHENVLKFKSQQKERYKYDDPVEIAERWNVNRDLWEKSWNQLSGGEIQRISLAIALSCKPQILLLDEPTSALKKTTCLLVERTLKEYTCIWVTHNMEQENRVSNHRLVLNPYVGENANESESALIDI</sequence>
<dbReference type="GO" id="GO:0005524">
    <property type="term" value="F:ATP binding"/>
    <property type="evidence" value="ECO:0007669"/>
    <property type="project" value="UniProtKB-KW"/>
</dbReference>
<evidence type="ECO:0000259" key="3">
    <source>
        <dbReference type="PROSITE" id="PS50893"/>
    </source>
</evidence>
<dbReference type="SMART" id="SM00382">
    <property type="entry name" value="AAA"/>
    <property type="match status" value="1"/>
</dbReference>
<keyword evidence="2" id="KW-0067">ATP-binding</keyword>
<accession>A0A8H3WXQ5</accession>
<dbReference type="SUPFAM" id="SSF52540">
    <property type="entry name" value="P-loop containing nucleoside triphosphate hydrolases"/>
    <property type="match status" value="1"/>
</dbReference>
<evidence type="ECO:0000256" key="1">
    <source>
        <dbReference type="ARBA" id="ARBA00022741"/>
    </source>
</evidence>
<proteinExistence type="predicted"/>
<evidence type="ECO:0000313" key="4">
    <source>
        <dbReference type="EMBL" id="KAF0361204.1"/>
    </source>
</evidence>
<dbReference type="PANTHER" id="PTHR43119">
    <property type="entry name" value="ABC TRANSPORT PROTEIN ATP-BINDING COMPONENT-RELATED"/>
    <property type="match status" value="1"/>
</dbReference>
<dbReference type="AlphaFoldDB" id="A0A8H3WXQ5"/>
<dbReference type="InterPro" id="IPR003439">
    <property type="entry name" value="ABC_transporter-like_ATP-bd"/>
</dbReference>
<keyword evidence="5" id="KW-1185">Reference proteome</keyword>
<reference evidence="4 5" key="1">
    <citation type="journal article" date="2019" name="Environ. Microbiol.">
        <title>At the nexus of three kingdoms: the genome of the mycorrhizal fungus Gigaspora margarita provides insights into plant, endobacterial and fungal interactions.</title>
        <authorList>
            <person name="Venice F."/>
            <person name="Ghignone S."/>
            <person name="Salvioli di Fossalunga A."/>
            <person name="Amselem J."/>
            <person name="Novero M."/>
            <person name="Xianan X."/>
            <person name="Sedzielewska Toro K."/>
            <person name="Morin E."/>
            <person name="Lipzen A."/>
            <person name="Grigoriev I.V."/>
            <person name="Henrissat B."/>
            <person name="Martin F.M."/>
            <person name="Bonfante P."/>
        </authorList>
    </citation>
    <scope>NUCLEOTIDE SEQUENCE [LARGE SCALE GENOMIC DNA]</scope>
    <source>
        <strain evidence="4 5">BEG34</strain>
    </source>
</reference>
<keyword evidence="4" id="KW-0378">Hydrolase</keyword>
<dbReference type="InterPro" id="IPR027417">
    <property type="entry name" value="P-loop_NTPase"/>
</dbReference>
<dbReference type="Pfam" id="PF00005">
    <property type="entry name" value="ABC_tran"/>
    <property type="match status" value="1"/>
</dbReference>
<dbReference type="InterPro" id="IPR003593">
    <property type="entry name" value="AAA+_ATPase"/>
</dbReference>
<comment type="caution">
    <text evidence="4">The sequence shown here is derived from an EMBL/GenBank/DDBJ whole genome shotgun (WGS) entry which is preliminary data.</text>
</comment>
<evidence type="ECO:0000256" key="2">
    <source>
        <dbReference type="ARBA" id="ARBA00022840"/>
    </source>
</evidence>
<protein>
    <submittedName>
        <fullName evidence="4">P-loop containing nucleoside triphosphate hydrolase protein</fullName>
    </submittedName>
</protein>
<name>A0A8H3WXQ5_GIGMA</name>
<feature type="domain" description="ABC transporter" evidence="3">
    <location>
        <begin position="3"/>
        <end position="222"/>
    </location>
</feature>
<dbReference type="Proteomes" id="UP000439903">
    <property type="component" value="Unassembled WGS sequence"/>
</dbReference>
<dbReference type="PROSITE" id="PS00211">
    <property type="entry name" value="ABC_TRANSPORTER_1"/>
    <property type="match status" value="1"/>
</dbReference>
<dbReference type="Gene3D" id="3.40.50.300">
    <property type="entry name" value="P-loop containing nucleotide triphosphate hydrolases"/>
    <property type="match status" value="1"/>
</dbReference>
<dbReference type="GO" id="GO:0016887">
    <property type="term" value="F:ATP hydrolysis activity"/>
    <property type="evidence" value="ECO:0007669"/>
    <property type="project" value="InterPro"/>
</dbReference>
<dbReference type="PROSITE" id="PS50893">
    <property type="entry name" value="ABC_TRANSPORTER_2"/>
    <property type="match status" value="1"/>
</dbReference>